<evidence type="ECO:0000313" key="2">
    <source>
        <dbReference type="EMBL" id="MCT7661336.1"/>
    </source>
</evidence>
<name>A0ABT2MK25_9MYCO</name>
<dbReference type="Pfam" id="PF13649">
    <property type="entry name" value="Methyltransf_25"/>
    <property type="match status" value="1"/>
</dbReference>
<keyword evidence="2" id="KW-0808">Transferase</keyword>
<dbReference type="RefSeq" id="WP_260995410.1">
    <property type="nucleotide sequence ID" value="NZ_JAODWD010000006.1"/>
</dbReference>
<comment type="caution">
    <text evidence="2">The sequence shown here is derived from an EMBL/GenBank/DDBJ whole genome shotgun (WGS) entry which is preliminary data.</text>
</comment>
<dbReference type="Proteomes" id="UP001206639">
    <property type="component" value="Unassembled WGS sequence"/>
</dbReference>
<organism evidence="2 3">
    <name type="scientific">Mycobacterium deserti</name>
    <dbReference type="NCBI Taxonomy" id="2978347"/>
    <lineage>
        <taxon>Bacteria</taxon>
        <taxon>Bacillati</taxon>
        <taxon>Actinomycetota</taxon>
        <taxon>Actinomycetes</taxon>
        <taxon>Mycobacteriales</taxon>
        <taxon>Mycobacteriaceae</taxon>
        <taxon>Mycobacterium</taxon>
    </lineage>
</organism>
<dbReference type="EMBL" id="JAODWD010000006">
    <property type="protein sequence ID" value="MCT7661336.1"/>
    <property type="molecule type" value="Genomic_DNA"/>
</dbReference>
<evidence type="ECO:0000259" key="1">
    <source>
        <dbReference type="Pfam" id="PF13649"/>
    </source>
</evidence>
<dbReference type="Gene3D" id="3.40.50.150">
    <property type="entry name" value="Vaccinia Virus protein VP39"/>
    <property type="match status" value="1"/>
</dbReference>
<dbReference type="SUPFAM" id="SSF53335">
    <property type="entry name" value="S-adenosyl-L-methionine-dependent methyltransferases"/>
    <property type="match status" value="1"/>
</dbReference>
<dbReference type="PANTHER" id="PTHR43591">
    <property type="entry name" value="METHYLTRANSFERASE"/>
    <property type="match status" value="1"/>
</dbReference>
<keyword evidence="2" id="KW-0489">Methyltransferase</keyword>
<keyword evidence="3" id="KW-1185">Reference proteome</keyword>
<dbReference type="InterPro" id="IPR041698">
    <property type="entry name" value="Methyltransf_25"/>
</dbReference>
<feature type="domain" description="Methyltransferase" evidence="1">
    <location>
        <begin position="45"/>
        <end position="136"/>
    </location>
</feature>
<dbReference type="GO" id="GO:0008168">
    <property type="term" value="F:methyltransferase activity"/>
    <property type="evidence" value="ECO:0007669"/>
    <property type="project" value="UniProtKB-KW"/>
</dbReference>
<proteinExistence type="predicted"/>
<accession>A0ABT2MK25</accession>
<protein>
    <submittedName>
        <fullName evidence="2">Methyltransferase domain-containing protein</fullName>
    </submittedName>
</protein>
<sequence length="268" mass="29014">MDQDPTTITEHGQAWQYEAVAEPMTRQCIPSAFSMVGGIRPGMRVVDIASGPGGLSVAAAQAGAQVLATDISEDMVERAAQRLASYPNCTARVADAHELPLEDGSFDAAFSLFGVVNVPDWRRALRELVRVTRTGGHGCISTWRDPSAVGPLRFLAEALRMTFPDAPALPRPEGVLMLRSPETFRDEMAAAGFHDVDVRIVDVVWSARSVDAFLEQSGPLYERMPPYAELAQADRDRLVPALRSVAEKARTEDGLRVTATALVGAGRR</sequence>
<reference evidence="3" key="1">
    <citation type="submission" date="2023-07" db="EMBL/GenBank/DDBJ databases">
        <authorList>
            <person name="Deng Y."/>
            <person name="Zhang Y.-Q."/>
        </authorList>
    </citation>
    <scope>NUCLEOTIDE SEQUENCE [LARGE SCALE GENOMIC DNA]</scope>
    <source>
        <strain evidence="3">CPCC 205710</strain>
    </source>
</reference>
<dbReference type="PANTHER" id="PTHR43591:SF24">
    <property type="entry name" value="2-METHOXY-6-POLYPRENYL-1,4-BENZOQUINOL METHYLASE, MITOCHONDRIAL"/>
    <property type="match status" value="1"/>
</dbReference>
<dbReference type="GO" id="GO:0032259">
    <property type="term" value="P:methylation"/>
    <property type="evidence" value="ECO:0007669"/>
    <property type="project" value="UniProtKB-KW"/>
</dbReference>
<evidence type="ECO:0000313" key="3">
    <source>
        <dbReference type="Proteomes" id="UP001206639"/>
    </source>
</evidence>
<gene>
    <name evidence="2" type="ORF">N4S67_23300</name>
</gene>
<dbReference type="CDD" id="cd02440">
    <property type="entry name" value="AdoMet_MTases"/>
    <property type="match status" value="1"/>
</dbReference>
<dbReference type="InterPro" id="IPR029063">
    <property type="entry name" value="SAM-dependent_MTases_sf"/>
</dbReference>